<name>A0A177CEZ5_9PLEO</name>
<dbReference type="AlphaFoldDB" id="A0A177CEZ5"/>
<dbReference type="InParanoid" id="A0A177CEZ5"/>
<keyword evidence="3" id="KW-1185">Reference proteome</keyword>
<evidence type="ECO:0000313" key="2">
    <source>
        <dbReference type="EMBL" id="OAG05906.1"/>
    </source>
</evidence>
<evidence type="ECO:0000313" key="3">
    <source>
        <dbReference type="Proteomes" id="UP000077069"/>
    </source>
</evidence>
<evidence type="ECO:0000256" key="1">
    <source>
        <dbReference type="SAM" id="MobiDB-lite"/>
    </source>
</evidence>
<feature type="region of interest" description="Disordered" evidence="1">
    <location>
        <begin position="25"/>
        <end position="47"/>
    </location>
</feature>
<dbReference type="Proteomes" id="UP000077069">
    <property type="component" value="Unassembled WGS sequence"/>
</dbReference>
<feature type="compositionally biased region" description="Basic and acidic residues" evidence="1">
    <location>
        <begin position="37"/>
        <end position="47"/>
    </location>
</feature>
<proteinExistence type="predicted"/>
<sequence length="86" mass="9400">MPSSAALTDPLRLDARSRKVLTLTPCRNDLPLPSSPTRDETKHTDRPRYYIQPMAVSLLASSRANSCSARPALISPEGPVTRANQL</sequence>
<protein>
    <submittedName>
        <fullName evidence="2">Uncharacterized protein</fullName>
    </submittedName>
</protein>
<gene>
    <name evidence="2" type="ORF">CC84DRAFT_740378</name>
</gene>
<organism evidence="2 3">
    <name type="scientific">Paraphaeosphaeria sporulosa</name>
    <dbReference type="NCBI Taxonomy" id="1460663"/>
    <lineage>
        <taxon>Eukaryota</taxon>
        <taxon>Fungi</taxon>
        <taxon>Dikarya</taxon>
        <taxon>Ascomycota</taxon>
        <taxon>Pezizomycotina</taxon>
        <taxon>Dothideomycetes</taxon>
        <taxon>Pleosporomycetidae</taxon>
        <taxon>Pleosporales</taxon>
        <taxon>Massarineae</taxon>
        <taxon>Didymosphaeriaceae</taxon>
        <taxon>Paraphaeosphaeria</taxon>
    </lineage>
</organism>
<accession>A0A177CEZ5</accession>
<dbReference type="RefSeq" id="XP_018036271.1">
    <property type="nucleotide sequence ID" value="XM_018187252.1"/>
</dbReference>
<reference evidence="2 3" key="1">
    <citation type="submission" date="2016-05" db="EMBL/GenBank/DDBJ databases">
        <title>Comparative analysis of secretome profiles of manganese(II)-oxidizing ascomycete fungi.</title>
        <authorList>
            <consortium name="DOE Joint Genome Institute"/>
            <person name="Zeiner C.A."/>
            <person name="Purvine S.O."/>
            <person name="Zink E.M."/>
            <person name="Wu S."/>
            <person name="Pasa-Tolic L."/>
            <person name="Chaput D.L."/>
            <person name="Haridas S."/>
            <person name="Grigoriev I.V."/>
            <person name="Santelli C.M."/>
            <person name="Hansel C.M."/>
        </authorList>
    </citation>
    <scope>NUCLEOTIDE SEQUENCE [LARGE SCALE GENOMIC DNA]</scope>
    <source>
        <strain evidence="2 3">AP3s5-JAC2a</strain>
    </source>
</reference>
<dbReference type="EMBL" id="KV441552">
    <property type="protein sequence ID" value="OAG05906.1"/>
    <property type="molecule type" value="Genomic_DNA"/>
</dbReference>
<dbReference type="GeneID" id="28770738"/>